<keyword evidence="5" id="KW-0732">Signal</keyword>
<organism evidence="7 8">
    <name type="scientific">Halosaccharopolyspora lacisalsi</name>
    <dbReference type="NCBI Taxonomy" id="1000566"/>
    <lineage>
        <taxon>Bacteria</taxon>
        <taxon>Bacillati</taxon>
        <taxon>Actinomycetota</taxon>
        <taxon>Actinomycetes</taxon>
        <taxon>Pseudonocardiales</taxon>
        <taxon>Pseudonocardiaceae</taxon>
        <taxon>Halosaccharopolyspora</taxon>
    </lineage>
</organism>
<feature type="compositionally biased region" description="Low complexity" evidence="4">
    <location>
        <begin position="148"/>
        <end position="165"/>
    </location>
</feature>
<evidence type="ECO:0000256" key="4">
    <source>
        <dbReference type="SAM" id="MobiDB-lite"/>
    </source>
</evidence>
<evidence type="ECO:0000313" key="7">
    <source>
        <dbReference type="EMBL" id="MBA8827459.1"/>
    </source>
</evidence>
<reference evidence="7 8" key="1">
    <citation type="submission" date="2020-07" db="EMBL/GenBank/DDBJ databases">
        <title>Sequencing the genomes of 1000 actinobacteria strains.</title>
        <authorList>
            <person name="Klenk H.-P."/>
        </authorList>
    </citation>
    <scope>NUCLEOTIDE SEQUENCE [LARGE SCALE GENOMIC DNA]</scope>
    <source>
        <strain evidence="7 8">DSM 45975</strain>
    </source>
</reference>
<feature type="compositionally biased region" description="Acidic residues" evidence="4">
    <location>
        <begin position="97"/>
        <end position="107"/>
    </location>
</feature>
<dbReference type="AlphaFoldDB" id="A0A839E3M1"/>
<dbReference type="GO" id="GO:0007155">
    <property type="term" value="P:cell adhesion"/>
    <property type="evidence" value="ECO:0007669"/>
    <property type="project" value="UniProtKB-KW"/>
</dbReference>
<dbReference type="Pfam" id="PF03777">
    <property type="entry name" value="ChpA-C"/>
    <property type="match status" value="1"/>
</dbReference>
<feature type="chain" id="PRO_5032478430" description="Chaplin domain-containing protein" evidence="5">
    <location>
        <begin position="27"/>
        <end position="165"/>
    </location>
</feature>
<evidence type="ECO:0000256" key="3">
    <source>
        <dbReference type="ARBA" id="ARBA00023087"/>
    </source>
</evidence>
<dbReference type="InterPro" id="IPR005528">
    <property type="entry name" value="ChpA-H"/>
</dbReference>
<feature type="domain" description="Chaplin" evidence="6">
    <location>
        <begin position="24"/>
        <end position="73"/>
    </location>
</feature>
<proteinExistence type="predicted"/>
<keyword evidence="8" id="KW-1185">Reference proteome</keyword>
<sequence>MRKKTYLAGTVAATAGLLATATPAFADSADNEGVNVLSGNDISLAPVQLCGNNVAVIGAVVSLASPQANDCTNAPIVDHPEHDGGGKTPEDPRSPGDDSEDPGDDGSEDPKDPGGGSEDPGDPKDPGETDGKAGSGDWPSRSGQLEQVPTAPAPTTVTGHAAVTG</sequence>
<feature type="region of interest" description="Disordered" evidence="4">
    <location>
        <begin position="69"/>
        <end position="165"/>
    </location>
</feature>
<keyword evidence="3" id="KW-0034">Amyloid</keyword>
<evidence type="ECO:0000259" key="6">
    <source>
        <dbReference type="Pfam" id="PF03777"/>
    </source>
</evidence>
<dbReference type="EMBL" id="JACGWZ010000008">
    <property type="protein sequence ID" value="MBA8827459.1"/>
    <property type="molecule type" value="Genomic_DNA"/>
</dbReference>
<keyword evidence="1" id="KW-0134">Cell wall</keyword>
<gene>
    <name evidence="7" type="ORF">FHX42_004855</name>
</gene>
<feature type="signal peptide" evidence="5">
    <location>
        <begin position="1"/>
        <end position="26"/>
    </location>
</feature>
<dbReference type="RefSeq" id="WP_182546639.1">
    <property type="nucleotide sequence ID" value="NZ_JACGWZ010000008.1"/>
</dbReference>
<evidence type="ECO:0000256" key="5">
    <source>
        <dbReference type="SAM" id="SignalP"/>
    </source>
</evidence>
<evidence type="ECO:0000313" key="8">
    <source>
        <dbReference type="Proteomes" id="UP000569329"/>
    </source>
</evidence>
<name>A0A839E3M1_9PSEU</name>
<evidence type="ECO:0000256" key="2">
    <source>
        <dbReference type="ARBA" id="ARBA00022889"/>
    </source>
</evidence>
<accession>A0A839E3M1</accession>
<protein>
    <recommendedName>
        <fullName evidence="6">Chaplin domain-containing protein</fullName>
    </recommendedName>
</protein>
<feature type="compositionally biased region" description="Basic and acidic residues" evidence="4">
    <location>
        <begin position="78"/>
        <end position="96"/>
    </location>
</feature>
<evidence type="ECO:0000256" key="1">
    <source>
        <dbReference type="ARBA" id="ARBA00022512"/>
    </source>
</evidence>
<keyword evidence="1" id="KW-0964">Secreted</keyword>
<feature type="compositionally biased region" description="Basic and acidic residues" evidence="4">
    <location>
        <begin position="121"/>
        <end position="131"/>
    </location>
</feature>
<comment type="caution">
    <text evidence="7">The sequence shown here is derived from an EMBL/GenBank/DDBJ whole genome shotgun (WGS) entry which is preliminary data.</text>
</comment>
<dbReference type="Proteomes" id="UP000569329">
    <property type="component" value="Unassembled WGS sequence"/>
</dbReference>
<keyword evidence="2" id="KW-0130">Cell adhesion</keyword>